<feature type="domain" description="CRISPR-associated protein CXXC-CXXC" evidence="1">
    <location>
        <begin position="252"/>
        <end position="302"/>
    </location>
</feature>
<evidence type="ECO:0000313" key="2">
    <source>
        <dbReference type="EMBL" id="TKZ36101.1"/>
    </source>
</evidence>
<dbReference type="RefSeq" id="WP_137997427.1">
    <property type="nucleotide sequence ID" value="NZ_SJDU01000024.1"/>
</dbReference>
<dbReference type="NCBIfam" id="TIGR01908">
    <property type="entry name" value="cas_CXXC_CXXC"/>
    <property type="match status" value="1"/>
</dbReference>
<name>A0ABY2TVP7_9SPIR</name>
<proteinExistence type="predicted"/>
<accession>A0ABY2TVP7</accession>
<comment type="caution">
    <text evidence="2">The sequence shown here is derived from an EMBL/GenBank/DDBJ whole genome shotgun (WGS) entry which is preliminary data.</text>
</comment>
<reference evidence="2 3" key="1">
    <citation type="journal article" date="2019" name="Anaerobe">
        <title>Brachyspira catarrhinii sp. nov., an anaerobic intestinal spirochaete isolated from vervet monkeys may have been misidentified as Brachyspira aalborgi in previous studies.</title>
        <authorList>
            <person name="Phillips N.D."/>
            <person name="La T."/>
            <person name="Hampson D.J."/>
        </authorList>
    </citation>
    <scope>NUCLEOTIDE SEQUENCE [LARGE SCALE GENOMIC DNA]</scope>
    <source>
        <strain evidence="2 3">Z12</strain>
    </source>
</reference>
<dbReference type="InterPro" id="IPR010180">
    <property type="entry name" value="CRISPR-assoc_prot_CXXC-CXXC"/>
</dbReference>
<dbReference type="InterPro" id="IPR019121">
    <property type="entry name" value="CRISPR-assoc_CXXC-CXXC_dom"/>
</dbReference>
<organism evidence="2 3">
    <name type="scientific">Brachyspira catarrhinii</name>
    <dbReference type="NCBI Taxonomy" id="2528966"/>
    <lineage>
        <taxon>Bacteria</taxon>
        <taxon>Pseudomonadati</taxon>
        <taxon>Spirochaetota</taxon>
        <taxon>Spirochaetia</taxon>
        <taxon>Brachyspirales</taxon>
        <taxon>Brachyspiraceae</taxon>
        <taxon>Brachyspira</taxon>
    </lineage>
</organism>
<dbReference type="Proteomes" id="UP000310168">
    <property type="component" value="Unassembled WGS sequence"/>
</dbReference>
<gene>
    <name evidence="2" type="primary">cas8a1</name>
    <name evidence="2" type="ORF">EZH24_01795</name>
</gene>
<protein>
    <submittedName>
        <fullName evidence="2">Type I-B CRISPR-associated protein Cas8b1/Cst1</fullName>
    </submittedName>
</protein>
<sequence>MASKKSIKENKKSIDKDNGYFKVSLDTFLYNAGIVGFIQVLKEKESGAEEGKNKDYYIERQDLFIKKEFLKNSNLAQAYIDAICYKFKNDTFFENIKDEKSFKKEIENICKQVEKGGKYKQAIKKIGLSKKYDYETELIKLSYDDRIEKAKIMLNDIKKNKKLNSILNFYSVYGKIMAFWKQLAFMDSANTSDYELTFIIEKYFTNSIKKIALDKSKKEIEDYCFMCSNPIYDDYVYESLGQKKKENSNNEKELKTKPYSTSFINGLAQDLEGKSSQFWNHNPDVRICPLCAFIYACVPIGFIDTKNFFVFINKNDSINFLIDENKNYEDKLLNLNKYNINYFNAYIQNKIEKNEKEIEGIEFVICERKNKKDNKYRYVIKNIDKNVLHILKASEVYLSELYYNNIKCSFDNKTSLDAFNECIENIFRNVNQYNLLYKMYMAKYPDKIKFDDIIKALYFILQIQIIKNSIFTKGDKNMNDMIQKGEEACKQGFILRRYIAESIDEKVYSQEVTDKIKGMSFKLVNSVQTCNFNLFRDILFHTYIALGKNIPNIIMDMRESKDIFKDLGYSYLAGFNGAYRKEDNDNNLNNNDKE</sequence>
<keyword evidence="3" id="KW-1185">Reference proteome</keyword>
<evidence type="ECO:0000313" key="3">
    <source>
        <dbReference type="Proteomes" id="UP000310168"/>
    </source>
</evidence>
<dbReference type="Pfam" id="PF09706">
    <property type="entry name" value="Cas_CXXC_CXXC"/>
    <property type="match status" value="1"/>
</dbReference>
<evidence type="ECO:0000259" key="1">
    <source>
        <dbReference type="Pfam" id="PF09706"/>
    </source>
</evidence>
<dbReference type="EMBL" id="SJDU01000024">
    <property type="protein sequence ID" value="TKZ36101.1"/>
    <property type="molecule type" value="Genomic_DNA"/>
</dbReference>